<feature type="domain" description="HTH psq-type" evidence="2">
    <location>
        <begin position="10"/>
        <end position="48"/>
    </location>
</feature>
<name>A0ABQ8T9W1_PERAM</name>
<sequence length="160" mass="18728">MDRERHEIPEEDVASAINAVLDKRMSVREAAKCYNLKPMTLQNRIKKHKNVLGTDAQGQHVFATPNQNAFSSKYATNQVFTCAQEVMLEEYLKICSQIHYGLTYKNIREFAYEYSKHLNSKIPKSWEERKCAGVDWMQGFMKRHSSLSKKTREHQSFTYD</sequence>
<gene>
    <name evidence="3" type="ORF">ANN_04319</name>
</gene>
<evidence type="ECO:0000259" key="2">
    <source>
        <dbReference type="Pfam" id="PF05225"/>
    </source>
</evidence>
<dbReference type="Proteomes" id="UP001148838">
    <property type="component" value="Unassembled WGS sequence"/>
</dbReference>
<evidence type="ECO:0000313" key="3">
    <source>
        <dbReference type="EMBL" id="KAJ4442728.1"/>
    </source>
</evidence>
<keyword evidence="4" id="KW-1185">Reference proteome</keyword>
<evidence type="ECO:0000256" key="1">
    <source>
        <dbReference type="ARBA" id="ARBA00004123"/>
    </source>
</evidence>
<accession>A0ABQ8T9W1</accession>
<proteinExistence type="predicted"/>
<dbReference type="Pfam" id="PF05225">
    <property type="entry name" value="HTH_psq"/>
    <property type="match status" value="1"/>
</dbReference>
<comment type="caution">
    <text evidence="3">The sequence shown here is derived from an EMBL/GenBank/DDBJ whole genome shotgun (WGS) entry which is preliminary data.</text>
</comment>
<protein>
    <recommendedName>
        <fullName evidence="2">HTH psq-type domain-containing protein</fullName>
    </recommendedName>
</protein>
<reference evidence="3 4" key="1">
    <citation type="journal article" date="2022" name="Allergy">
        <title>Genome assembly and annotation of Periplaneta americana reveal a comprehensive cockroach allergen profile.</title>
        <authorList>
            <person name="Wang L."/>
            <person name="Xiong Q."/>
            <person name="Saelim N."/>
            <person name="Wang L."/>
            <person name="Nong W."/>
            <person name="Wan A.T."/>
            <person name="Shi M."/>
            <person name="Liu X."/>
            <person name="Cao Q."/>
            <person name="Hui J.H.L."/>
            <person name="Sookrung N."/>
            <person name="Leung T.F."/>
            <person name="Tungtrongchitr A."/>
            <person name="Tsui S.K.W."/>
        </authorList>
    </citation>
    <scope>NUCLEOTIDE SEQUENCE [LARGE SCALE GENOMIC DNA]</scope>
    <source>
        <strain evidence="3">PWHHKU_190912</strain>
    </source>
</reference>
<dbReference type="InterPro" id="IPR009057">
    <property type="entry name" value="Homeodomain-like_sf"/>
</dbReference>
<dbReference type="EMBL" id="JAJSOF020000013">
    <property type="protein sequence ID" value="KAJ4442728.1"/>
    <property type="molecule type" value="Genomic_DNA"/>
</dbReference>
<comment type="subcellular location">
    <subcellularLocation>
        <location evidence="1">Nucleus</location>
    </subcellularLocation>
</comment>
<dbReference type="Gene3D" id="1.10.10.60">
    <property type="entry name" value="Homeodomain-like"/>
    <property type="match status" value="1"/>
</dbReference>
<evidence type="ECO:0000313" key="4">
    <source>
        <dbReference type="Proteomes" id="UP001148838"/>
    </source>
</evidence>
<organism evidence="3 4">
    <name type="scientific">Periplaneta americana</name>
    <name type="common">American cockroach</name>
    <name type="synonym">Blatta americana</name>
    <dbReference type="NCBI Taxonomy" id="6978"/>
    <lineage>
        <taxon>Eukaryota</taxon>
        <taxon>Metazoa</taxon>
        <taxon>Ecdysozoa</taxon>
        <taxon>Arthropoda</taxon>
        <taxon>Hexapoda</taxon>
        <taxon>Insecta</taxon>
        <taxon>Pterygota</taxon>
        <taxon>Neoptera</taxon>
        <taxon>Polyneoptera</taxon>
        <taxon>Dictyoptera</taxon>
        <taxon>Blattodea</taxon>
        <taxon>Blattoidea</taxon>
        <taxon>Blattidae</taxon>
        <taxon>Blattinae</taxon>
        <taxon>Periplaneta</taxon>
    </lineage>
</organism>
<dbReference type="InterPro" id="IPR007889">
    <property type="entry name" value="HTH_Psq"/>
</dbReference>
<dbReference type="SUPFAM" id="SSF46689">
    <property type="entry name" value="Homeodomain-like"/>
    <property type="match status" value="1"/>
</dbReference>